<organism evidence="7 8">
    <name type="scientific">Bathycoccus prasinos</name>
    <dbReference type="NCBI Taxonomy" id="41875"/>
    <lineage>
        <taxon>Eukaryota</taxon>
        <taxon>Viridiplantae</taxon>
        <taxon>Chlorophyta</taxon>
        <taxon>Mamiellophyceae</taxon>
        <taxon>Mamiellales</taxon>
        <taxon>Bathycoccaceae</taxon>
        <taxon>Bathycoccus</taxon>
    </lineage>
</organism>
<dbReference type="Proteomes" id="UP000198341">
    <property type="component" value="Mitochondrion MT"/>
</dbReference>
<feature type="transmembrane region" description="Helical" evidence="6">
    <location>
        <begin position="207"/>
        <end position="224"/>
    </location>
</feature>
<dbReference type="GO" id="GO:0043953">
    <property type="term" value="P:protein transport by the Tat complex"/>
    <property type="evidence" value="ECO:0007669"/>
    <property type="project" value="TreeGrafter"/>
</dbReference>
<evidence type="ECO:0000256" key="5">
    <source>
        <dbReference type="ARBA" id="ARBA00023136"/>
    </source>
</evidence>
<dbReference type="AlphaFoldDB" id="K8E8N2"/>
<dbReference type="PANTHER" id="PTHR30371">
    <property type="entry name" value="SEC-INDEPENDENT PROTEIN TRANSLOCASE PROTEIN TATC"/>
    <property type="match status" value="1"/>
</dbReference>
<sequence length="258" mass="30095">MYLQKTPSFLFSLYTLDLRWKMKYILLGWISAFVYWFEHFGDLLHIFCAPVCTTSPGSFTDFIFTEAAEAFYASLLMSAYSATLFTCPLAFYFFIIFFRPSLFTAESKLYQQRILGSLLFLYLTNTMVLRVLLPIIWDFWGGFAINQRKMSFLQPTLGLSPKILPYIFLVLSCFVVVFVFSQLPLLMTVFSPESGLNPENFYKRRSFWYFVLILVASFLSPPDFWLQFSIAFFLCSLFECLVLLTFCTALYKDTDSFA</sequence>
<dbReference type="GeneID" id="18158124"/>
<evidence type="ECO:0000256" key="1">
    <source>
        <dbReference type="ARBA" id="ARBA00004141"/>
    </source>
</evidence>
<dbReference type="EMBL" id="FO082258">
    <property type="protein sequence ID" value="CCO13951.1"/>
    <property type="molecule type" value="Genomic_DNA"/>
</dbReference>
<evidence type="ECO:0000256" key="3">
    <source>
        <dbReference type="ARBA" id="ARBA00022692"/>
    </source>
</evidence>
<keyword evidence="8" id="KW-1185">Reference proteome</keyword>
<dbReference type="GO" id="GO:0009977">
    <property type="term" value="F:proton motive force dependent protein transmembrane transporter activity"/>
    <property type="evidence" value="ECO:0007669"/>
    <property type="project" value="TreeGrafter"/>
</dbReference>
<protein>
    <recommendedName>
        <fullName evidence="9">SecY-independent transporter protein</fullName>
    </recommendedName>
</protein>
<feature type="transmembrane region" description="Helical" evidence="6">
    <location>
        <begin position="230"/>
        <end position="251"/>
    </location>
</feature>
<name>K8E8N2_9CHLO</name>
<gene>
    <name evidence="7" type="ordered locus">BathyMg00265</name>
</gene>
<dbReference type="InterPro" id="IPR002033">
    <property type="entry name" value="TatC"/>
</dbReference>
<dbReference type="GO" id="GO:0065002">
    <property type="term" value="P:intracellular protein transmembrane transport"/>
    <property type="evidence" value="ECO:0007669"/>
    <property type="project" value="TreeGrafter"/>
</dbReference>
<evidence type="ECO:0000256" key="4">
    <source>
        <dbReference type="ARBA" id="ARBA00022989"/>
    </source>
</evidence>
<dbReference type="KEGG" id="bpg:BathyMg00265"/>
<evidence type="ECO:0008006" key="9">
    <source>
        <dbReference type="Google" id="ProtNLM"/>
    </source>
</evidence>
<dbReference type="Pfam" id="PF00902">
    <property type="entry name" value="TatC"/>
    <property type="match status" value="1"/>
</dbReference>
<keyword evidence="5 6" id="KW-0472">Membrane</keyword>
<evidence type="ECO:0000256" key="6">
    <source>
        <dbReference type="SAM" id="Phobius"/>
    </source>
</evidence>
<evidence type="ECO:0000256" key="2">
    <source>
        <dbReference type="ARBA" id="ARBA00008882"/>
    </source>
</evidence>
<dbReference type="PANTHER" id="PTHR30371:SF0">
    <property type="entry name" value="SEC-INDEPENDENT PROTEIN TRANSLOCASE PROTEIN TATC, CHLOROPLASTIC-RELATED"/>
    <property type="match status" value="1"/>
</dbReference>
<feature type="transmembrane region" description="Helical" evidence="6">
    <location>
        <begin position="119"/>
        <end position="143"/>
    </location>
</feature>
<reference evidence="7 8" key="1">
    <citation type="submission" date="2011-10" db="EMBL/GenBank/DDBJ databases">
        <authorList>
            <person name="Genoscope - CEA"/>
        </authorList>
    </citation>
    <scope>NUCLEOTIDE SEQUENCE [LARGE SCALE GENOMIC DNA]</scope>
    <source>
        <strain evidence="7 8">RCC 1105</strain>
    </source>
</reference>
<comment type="similarity">
    <text evidence="2">Belongs to the TatC family.</text>
</comment>
<proteinExistence type="inferred from homology"/>
<evidence type="ECO:0000313" key="8">
    <source>
        <dbReference type="Proteomes" id="UP000198341"/>
    </source>
</evidence>
<comment type="subcellular location">
    <subcellularLocation>
        <location evidence="1">Membrane</location>
        <topology evidence="1">Multi-pass membrane protein</topology>
    </subcellularLocation>
</comment>
<feature type="transmembrane region" description="Helical" evidence="6">
    <location>
        <begin position="20"/>
        <end position="37"/>
    </location>
</feature>
<feature type="transmembrane region" description="Helical" evidence="6">
    <location>
        <begin position="163"/>
        <end position="186"/>
    </location>
</feature>
<accession>K8E8N2</accession>
<keyword evidence="4 6" id="KW-1133">Transmembrane helix</keyword>
<keyword evidence="3 6" id="KW-0812">Transmembrane</keyword>
<dbReference type="RefSeq" id="YP_008994823.1">
    <property type="nucleotide sequence ID" value="NC_023273.1"/>
</dbReference>
<evidence type="ECO:0000313" key="7">
    <source>
        <dbReference type="EMBL" id="CCO13951.1"/>
    </source>
</evidence>
<feature type="transmembrane region" description="Helical" evidence="6">
    <location>
        <begin position="71"/>
        <end position="98"/>
    </location>
</feature>
<dbReference type="GO" id="GO:0033281">
    <property type="term" value="C:TAT protein transport complex"/>
    <property type="evidence" value="ECO:0007669"/>
    <property type="project" value="TreeGrafter"/>
</dbReference>